<dbReference type="GO" id="GO:0016740">
    <property type="term" value="F:transferase activity"/>
    <property type="evidence" value="ECO:0007669"/>
    <property type="project" value="UniProtKB-KW"/>
</dbReference>
<evidence type="ECO:0000313" key="2">
    <source>
        <dbReference type="Proteomes" id="UP000259173"/>
    </source>
</evidence>
<reference evidence="1 2" key="1">
    <citation type="journal article" date="2018" name="Nat. Biotechnol.">
        <title>A standardized bacterial taxonomy based on genome phylogeny substantially revises the tree of life.</title>
        <authorList>
            <person name="Parks D.H."/>
            <person name="Chuvochina M."/>
            <person name="Waite D.W."/>
            <person name="Rinke C."/>
            <person name="Skarshewski A."/>
            <person name="Chaumeil P.A."/>
            <person name="Hugenholtz P."/>
        </authorList>
    </citation>
    <scope>NUCLEOTIDE SEQUENCE [LARGE SCALE GENOMIC DNA]</scope>
    <source>
        <strain evidence="1">UBA8557</strain>
    </source>
</reference>
<gene>
    <name evidence="1" type="ORF">DCG65_01550</name>
</gene>
<feature type="non-terminal residue" evidence="1">
    <location>
        <position position="1"/>
    </location>
</feature>
<dbReference type="Pfam" id="PF01715">
    <property type="entry name" value="IPPT"/>
    <property type="match status" value="1"/>
</dbReference>
<keyword evidence="1" id="KW-0808">Transferase</keyword>
<proteinExistence type="predicted"/>
<evidence type="ECO:0000313" key="1">
    <source>
        <dbReference type="EMBL" id="HAE93214.1"/>
    </source>
</evidence>
<dbReference type="EMBL" id="DMBR01000045">
    <property type="protein sequence ID" value="HAE93214.1"/>
    <property type="molecule type" value="Genomic_DNA"/>
</dbReference>
<sequence>LGTGDRQRLARAYEVYLATGKPITDFQKNRQPPVLKDGEWIGFALTPPRAKLYQKIDRRFEGMLMQGAMEEARQLIKRDLDPELPAMKAHGMPWLAAFARGEITAEFAAENAKRDTRRYAKRQFTWIGRQFPFWPRIPSPEPEDRLRVILALYREIDSPVEADYS</sequence>
<dbReference type="AlphaFoldDB" id="A0A3B9KXF3"/>
<organism evidence="1 2">
    <name type="scientific">Hyphomonas atlantica</name>
    <dbReference type="NCBI Taxonomy" id="1280948"/>
    <lineage>
        <taxon>Bacteria</taxon>
        <taxon>Pseudomonadati</taxon>
        <taxon>Pseudomonadota</taxon>
        <taxon>Alphaproteobacteria</taxon>
        <taxon>Hyphomonadales</taxon>
        <taxon>Hyphomonadaceae</taxon>
        <taxon>Hyphomonas</taxon>
    </lineage>
</organism>
<comment type="caution">
    <text evidence="1">The sequence shown here is derived from an EMBL/GenBank/DDBJ whole genome shotgun (WGS) entry which is preliminary data.</text>
</comment>
<dbReference type="Gene3D" id="1.10.287.890">
    <property type="entry name" value="Crystal structure of tRNA isopentenylpyrophosphate transferase (bh2366) domain"/>
    <property type="match status" value="1"/>
</dbReference>
<protein>
    <submittedName>
        <fullName evidence="1">tRNA (Adenosine(37)-N6)-dimethylallyltransferase MiaA</fullName>
    </submittedName>
</protein>
<dbReference type="Gene3D" id="1.10.20.140">
    <property type="match status" value="1"/>
</dbReference>
<accession>A0A3B9KXF3</accession>
<name>A0A3B9KXF3_9PROT</name>
<dbReference type="Proteomes" id="UP000259173">
    <property type="component" value="Unassembled WGS sequence"/>
</dbReference>